<feature type="chain" id="PRO_5045164198" description="Lipocalin-like domain-containing protein" evidence="1">
    <location>
        <begin position="22"/>
        <end position="137"/>
    </location>
</feature>
<accession>A0ABR6W6W3</accession>
<reference evidence="2 3" key="1">
    <citation type="submission" date="2019-06" db="EMBL/GenBank/DDBJ databases">
        <title>Spirosoma utsteinense sp. nov. isolated from Antarctic ice-free soils.</title>
        <authorList>
            <person name="Tahon G."/>
        </authorList>
    </citation>
    <scope>NUCLEOTIDE SEQUENCE [LARGE SCALE GENOMIC DNA]</scope>
    <source>
        <strain evidence="2 3">LMG 31447</strain>
    </source>
</reference>
<evidence type="ECO:0008006" key="4">
    <source>
        <dbReference type="Google" id="ProtNLM"/>
    </source>
</evidence>
<name>A0ABR6W6W3_9BACT</name>
<keyword evidence="3" id="KW-1185">Reference proteome</keyword>
<feature type="signal peptide" evidence="1">
    <location>
        <begin position="1"/>
        <end position="21"/>
    </location>
</feature>
<protein>
    <recommendedName>
        <fullName evidence="4">Lipocalin-like domain-containing protein</fullName>
    </recommendedName>
</protein>
<proteinExistence type="predicted"/>
<sequence>MQLVLLVFLLGFIGLSCQKPAAVTPDSLTGVWVEKSGRRDTLIFNPSFQGNTLPNTLTVNRGKEINAGGYALPKIGSGIYQYELRGKRIYVQNGLSSRYQGEEYALERIGDELRVENFFELGFNQPATAVRTLIQLR</sequence>
<dbReference type="RefSeq" id="WP_186737672.1">
    <property type="nucleotide sequence ID" value="NZ_VFIA01000012.1"/>
</dbReference>
<evidence type="ECO:0000313" key="2">
    <source>
        <dbReference type="EMBL" id="MBC3791893.1"/>
    </source>
</evidence>
<evidence type="ECO:0000313" key="3">
    <source>
        <dbReference type="Proteomes" id="UP000700732"/>
    </source>
</evidence>
<gene>
    <name evidence="2" type="ORF">FH603_2402</name>
</gene>
<dbReference type="EMBL" id="VFIA01000012">
    <property type="protein sequence ID" value="MBC3791893.1"/>
    <property type="molecule type" value="Genomic_DNA"/>
</dbReference>
<dbReference type="Proteomes" id="UP000700732">
    <property type="component" value="Unassembled WGS sequence"/>
</dbReference>
<evidence type="ECO:0000256" key="1">
    <source>
        <dbReference type="SAM" id="SignalP"/>
    </source>
</evidence>
<keyword evidence="1" id="KW-0732">Signal</keyword>
<comment type="caution">
    <text evidence="2">The sequence shown here is derived from an EMBL/GenBank/DDBJ whole genome shotgun (WGS) entry which is preliminary data.</text>
</comment>
<organism evidence="2 3">
    <name type="scientific">Spirosoma utsteinense</name>
    <dbReference type="NCBI Taxonomy" id="2585773"/>
    <lineage>
        <taxon>Bacteria</taxon>
        <taxon>Pseudomonadati</taxon>
        <taxon>Bacteroidota</taxon>
        <taxon>Cytophagia</taxon>
        <taxon>Cytophagales</taxon>
        <taxon>Cytophagaceae</taxon>
        <taxon>Spirosoma</taxon>
    </lineage>
</organism>